<name>A0A6L2LBF7_TANCI</name>
<gene>
    <name evidence="2" type="ORF">Tci_029980</name>
</gene>
<feature type="compositionally biased region" description="Pro residues" evidence="1">
    <location>
        <begin position="26"/>
        <end position="40"/>
    </location>
</feature>
<protein>
    <submittedName>
        <fullName evidence="2">Uncharacterized protein</fullName>
    </submittedName>
</protein>
<evidence type="ECO:0000256" key="1">
    <source>
        <dbReference type="SAM" id="MobiDB-lite"/>
    </source>
</evidence>
<evidence type="ECO:0000313" key="2">
    <source>
        <dbReference type="EMBL" id="GEU58002.1"/>
    </source>
</evidence>
<proteinExistence type="predicted"/>
<reference evidence="2" key="1">
    <citation type="journal article" date="2019" name="Sci. Rep.">
        <title>Draft genome of Tanacetum cinerariifolium, the natural source of mosquito coil.</title>
        <authorList>
            <person name="Yamashiro T."/>
            <person name="Shiraishi A."/>
            <person name="Satake H."/>
            <person name="Nakayama K."/>
        </authorList>
    </citation>
    <scope>NUCLEOTIDE SEQUENCE</scope>
</reference>
<feature type="region of interest" description="Disordered" evidence="1">
    <location>
        <begin position="266"/>
        <end position="289"/>
    </location>
</feature>
<accession>A0A6L2LBF7</accession>
<dbReference type="EMBL" id="BKCJ010003928">
    <property type="protein sequence ID" value="GEU58002.1"/>
    <property type="molecule type" value="Genomic_DNA"/>
</dbReference>
<dbReference type="AlphaFoldDB" id="A0A6L2LBF7"/>
<sequence>MLVPQQAADDVVDDVTVVVANVNAKPTPPSPTPTTTPPPLQQAVTSTPPPSPHQSPIGQPLSPPQQQPPSHLLHDVAIFMDLLNTVRNLRLEKKKKFKVSGLKRLGKIGTAQRVESSADTVIDDQEDASKQGGIIAKLDADEDVTLEEVAAEVEKDAEVAKKDAEPAELKEVIELSTTVKLMTKVVTIAATNITAVLITAAILTATHSAARGRKGVVIRDPEETSTPSIIVHSESKSKNKGIGILHFNSIVGFLEKSKEQLEEETSKALKRKSRSSEQQAAKKHKLDEEVEEIKTHLQIVPNNEDDVYTEATPLTLKVPVVDY</sequence>
<organism evidence="2">
    <name type="scientific">Tanacetum cinerariifolium</name>
    <name type="common">Dalmatian daisy</name>
    <name type="synonym">Chrysanthemum cinerariifolium</name>
    <dbReference type="NCBI Taxonomy" id="118510"/>
    <lineage>
        <taxon>Eukaryota</taxon>
        <taxon>Viridiplantae</taxon>
        <taxon>Streptophyta</taxon>
        <taxon>Embryophyta</taxon>
        <taxon>Tracheophyta</taxon>
        <taxon>Spermatophyta</taxon>
        <taxon>Magnoliopsida</taxon>
        <taxon>eudicotyledons</taxon>
        <taxon>Gunneridae</taxon>
        <taxon>Pentapetalae</taxon>
        <taxon>asterids</taxon>
        <taxon>campanulids</taxon>
        <taxon>Asterales</taxon>
        <taxon>Asteraceae</taxon>
        <taxon>Asteroideae</taxon>
        <taxon>Anthemideae</taxon>
        <taxon>Anthemidinae</taxon>
        <taxon>Tanacetum</taxon>
    </lineage>
</organism>
<comment type="caution">
    <text evidence="2">The sequence shown here is derived from an EMBL/GenBank/DDBJ whole genome shotgun (WGS) entry which is preliminary data.</text>
</comment>
<feature type="region of interest" description="Disordered" evidence="1">
    <location>
        <begin position="22"/>
        <end position="70"/>
    </location>
</feature>